<keyword evidence="1" id="KW-0503">Monooxygenase</keyword>
<dbReference type="GO" id="GO:0018666">
    <property type="term" value="F:2,4-dichlorophenol 6-monooxygenase activity"/>
    <property type="evidence" value="ECO:0007669"/>
    <property type="project" value="UniProtKB-EC"/>
</dbReference>
<dbReference type="EMBL" id="UPHP01000086">
    <property type="protein sequence ID" value="VBA40192.1"/>
    <property type="molecule type" value="Genomic_DNA"/>
</dbReference>
<keyword evidence="1" id="KW-0560">Oxidoreductase</keyword>
<dbReference type="Proteomes" id="UP000273307">
    <property type="component" value="Unassembled WGS sequence"/>
</dbReference>
<dbReference type="EC" id="1.14.13.20" evidence="1"/>
<accession>A0A498Q6K5</accession>
<protein>
    <submittedName>
        <fullName evidence="1">2,4-dichlorophenol 6-monooxygenase</fullName>
        <ecNumber evidence="1">1.14.13.20</ecNumber>
    </submittedName>
</protein>
<sequence>MFQLLIGYRYHSAAVVTGQPAVDPDEVHLVDELCGQPGTRVPHLWIWQGGQRVSTLDLLGPGFSLLTGDERWREAAAAVSHALGVPIATQCLGDEAWFAATRLAPGGALLVRPDDFVGLRCGEFPADPTGVLRQALSRILCR</sequence>
<gene>
    <name evidence="1" type="primary">tfdB_2</name>
    <name evidence="1" type="ORF">LAUMK136_03369</name>
</gene>
<organism evidence="1 2">
    <name type="scientific">Mycobacterium attenuatum</name>
    <dbReference type="NCBI Taxonomy" id="2341086"/>
    <lineage>
        <taxon>Bacteria</taxon>
        <taxon>Bacillati</taxon>
        <taxon>Actinomycetota</taxon>
        <taxon>Actinomycetes</taxon>
        <taxon>Mycobacteriales</taxon>
        <taxon>Mycobacteriaceae</taxon>
        <taxon>Mycobacterium</taxon>
    </lineage>
</organism>
<dbReference type="Gene3D" id="3.40.30.120">
    <property type="match status" value="1"/>
</dbReference>
<proteinExistence type="predicted"/>
<dbReference type="Pfam" id="PF21274">
    <property type="entry name" value="Rng_hyd_C"/>
    <property type="match status" value="1"/>
</dbReference>
<reference evidence="1 2" key="1">
    <citation type="submission" date="2018-09" db="EMBL/GenBank/DDBJ databases">
        <authorList>
            <person name="Tagini F."/>
        </authorList>
    </citation>
    <scope>NUCLEOTIDE SEQUENCE [LARGE SCALE GENOMIC DNA]</scope>
    <source>
        <strain evidence="1 2">MK136</strain>
    </source>
</reference>
<dbReference type="AlphaFoldDB" id="A0A498Q6K5"/>
<evidence type="ECO:0000313" key="2">
    <source>
        <dbReference type="Proteomes" id="UP000273307"/>
    </source>
</evidence>
<name>A0A498Q6K5_9MYCO</name>
<evidence type="ECO:0000313" key="1">
    <source>
        <dbReference type="EMBL" id="VBA40192.1"/>
    </source>
</evidence>
<keyword evidence="2" id="KW-1185">Reference proteome</keyword>